<comment type="caution">
    <text evidence="2">The sequence shown here is derived from an EMBL/GenBank/DDBJ whole genome shotgun (WGS) entry which is preliminary data.</text>
</comment>
<dbReference type="Proteomes" id="UP000285310">
    <property type="component" value="Unassembled WGS sequence"/>
</dbReference>
<evidence type="ECO:0000313" key="3">
    <source>
        <dbReference type="Proteomes" id="UP000285310"/>
    </source>
</evidence>
<dbReference type="GO" id="GO:0009297">
    <property type="term" value="P:pilus assembly"/>
    <property type="evidence" value="ECO:0007669"/>
    <property type="project" value="InterPro"/>
</dbReference>
<dbReference type="GO" id="GO:0015473">
    <property type="term" value="F:fimbrial usher porin activity"/>
    <property type="evidence" value="ECO:0007669"/>
    <property type="project" value="InterPro"/>
</dbReference>
<dbReference type="PANTHER" id="PTHR30451:SF5">
    <property type="entry name" value="SLR0019 PROTEIN"/>
    <property type="match status" value="1"/>
</dbReference>
<dbReference type="Gene3D" id="2.60.40.2610">
    <property type="entry name" value="Outer membrane usher protein FimD, plug domain"/>
    <property type="match status" value="1"/>
</dbReference>
<dbReference type="GO" id="GO:0009279">
    <property type="term" value="C:cell outer membrane"/>
    <property type="evidence" value="ECO:0007669"/>
    <property type="project" value="TreeGrafter"/>
</dbReference>
<dbReference type="RefSeq" id="WP_123659165.1">
    <property type="nucleotide sequence ID" value="NZ_AYKG01000056.1"/>
</dbReference>
<dbReference type="InterPro" id="IPR042186">
    <property type="entry name" value="FimD_plug_dom"/>
</dbReference>
<sequence>MKRQQALGKSTRRTTCALILGACLASGSALANLPGNDLFEPSGSQDRVELMALTLNGVPRDDAFFLVGPDEGVYASQALIDEYGLDITGDTQKIADGEVFRPLSAVAGAHWQIVASESRLILDVPAASIRTVSEINIVSSPSAAPPSRSMGAFLNYDLLAFGETPGDDYSMAFETGTFGAWGVATNDFIVRNASFGDNVLRLESTLQYDRPASGNSLRLGDTISRPDAIGNAVRFAGVQYGTNFATQPYFLTFPQPTLTGRTSLPSTVDVYIDNVLRGSQDVPAGGFSTQALPISAGRGQVRLQVRDALGRQTVITRPFFITNQLLKPGLSDFSLSAGVLRENFALESNNYGQALVNGLWRHGFTDRLTFAVFSSAQPRVQTAGTSATVKLAESIVAQGAIAGSYSDNGGGAKARLGINQQLGRLSYGAAIEQGSQAYRPVGAEDELFFEARQTVSANLGLSLGGLGSLTGNYIRREFRQQGEITILNVNFTRPLGPAFLSAGVFQTRAIDERGYAGQVLLTLPLGARTTASTGAALDDSGVGGFAQLQRALPIGPGYGYRLQAGSGDTSNSLAEVAARSNYGSYRLAAAQFEGRTSYQAEISGGIAAIGGGLYASRRLDDSFALVDVPDFDNVRIYDQNQLVGRTNGKGRLLVPRLLPYQANTIRVDPADLPLDARIPDLSREAVPYFRSGTVTRFDIQRAKAATFVAVDPDGEPLMPGIELVAEAGGAHYPIGYEGFAYVSDLHVGRNVFLTDGPDDVCRFVINYPQDAEIQPDLGIVRCERPAP</sequence>
<dbReference type="InterPro" id="IPR000015">
    <property type="entry name" value="Fimb_usher"/>
</dbReference>
<reference evidence="2 3" key="1">
    <citation type="submission" date="2013-10" db="EMBL/GenBank/DDBJ databases">
        <title>Salinisphaera japonica YTM-1 Genome Sequencing.</title>
        <authorList>
            <person name="Lai Q."/>
            <person name="Li C."/>
            <person name="Shao Z."/>
        </authorList>
    </citation>
    <scope>NUCLEOTIDE SEQUENCE [LARGE SCALE GENOMIC DNA]</scope>
    <source>
        <strain evidence="2 3">YTM-1</strain>
    </source>
</reference>
<proteinExistence type="predicted"/>
<evidence type="ECO:0008006" key="4">
    <source>
        <dbReference type="Google" id="ProtNLM"/>
    </source>
</evidence>
<dbReference type="PANTHER" id="PTHR30451">
    <property type="entry name" value="OUTER MEMBRANE USHER PROTEIN"/>
    <property type="match status" value="1"/>
</dbReference>
<keyword evidence="1" id="KW-0732">Signal</keyword>
<evidence type="ECO:0000313" key="2">
    <source>
        <dbReference type="EMBL" id="ROO24883.1"/>
    </source>
</evidence>
<dbReference type="Pfam" id="PF00577">
    <property type="entry name" value="Usher"/>
    <property type="match status" value="1"/>
</dbReference>
<gene>
    <name evidence="2" type="ORF">SAJA_13595</name>
</gene>
<evidence type="ECO:0000256" key="1">
    <source>
        <dbReference type="SAM" id="SignalP"/>
    </source>
</evidence>
<name>A0A423PH59_9GAMM</name>
<keyword evidence="3" id="KW-1185">Reference proteome</keyword>
<feature type="chain" id="PRO_5019580405" description="Fimbrial biogenesis outer membrane usher protein" evidence="1">
    <location>
        <begin position="32"/>
        <end position="787"/>
    </location>
</feature>
<dbReference type="Gene3D" id="2.60.40.3110">
    <property type="match status" value="1"/>
</dbReference>
<protein>
    <recommendedName>
        <fullName evidence="4">Fimbrial biogenesis outer membrane usher protein</fullName>
    </recommendedName>
</protein>
<dbReference type="OrthoDB" id="8587at2"/>
<organism evidence="2 3">
    <name type="scientific">Salinisphaera japonica YTM-1</name>
    <dbReference type="NCBI Taxonomy" id="1209778"/>
    <lineage>
        <taxon>Bacteria</taxon>
        <taxon>Pseudomonadati</taxon>
        <taxon>Pseudomonadota</taxon>
        <taxon>Gammaproteobacteria</taxon>
        <taxon>Salinisphaerales</taxon>
        <taxon>Salinisphaeraceae</taxon>
        <taxon>Salinisphaera</taxon>
    </lineage>
</organism>
<accession>A0A423PH59</accession>
<feature type="signal peptide" evidence="1">
    <location>
        <begin position="1"/>
        <end position="31"/>
    </location>
</feature>
<dbReference type="EMBL" id="AYKG01000056">
    <property type="protein sequence ID" value="ROO24883.1"/>
    <property type="molecule type" value="Genomic_DNA"/>
</dbReference>
<dbReference type="AlphaFoldDB" id="A0A423PH59"/>
<dbReference type="InParanoid" id="A0A423PH59"/>